<feature type="transmembrane region" description="Helical" evidence="10">
    <location>
        <begin position="275"/>
        <end position="302"/>
    </location>
</feature>
<reference evidence="13" key="2">
    <citation type="journal article" date="2011" name="Proc. Natl. Acad. Sci. U.S.A.">
        <title>Obligate biotrophy features unraveled by the genomic analysis of rust fungi.</title>
        <authorList>
            <person name="Duplessis S."/>
            <person name="Cuomo C.A."/>
            <person name="Lin Y.-C."/>
            <person name="Aerts A."/>
            <person name="Tisserant E."/>
            <person name="Veneault-Fourrey C."/>
            <person name="Joly D.L."/>
            <person name="Hacquard S."/>
            <person name="Amselem J."/>
            <person name="Cantarel B.L."/>
            <person name="Chiu R."/>
            <person name="Coutinho P.M."/>
            <person name="Feau N."/>
            <person name="Field M."/>
            <person name="Frey P."/>
            <person name="Gelhaye E."/>
            <person name="Goldberg J."/>
            <person name="Grabherr M.G."/>
            <person name="Kodira C.D."/>
            <person name="Kohler A."/>
            <person name="Kuees U."/>
            <person name="Lindquist E.A."/>
            <person name="Lucas S.M."/>
            <person name="Mago R."/>
            <person name="Mauceli E."/>
            <person name="Morin E."/>
            <person name="Murat C."/>
            <person name="Pangilinan J.L."/>
            <person name="Park R."/>
            <person name="Pearson M."/>
            <person name="Quesneville H."/>
            <person name="Rouhier N."/>
            <person name="Sakthikumar S."/>
            <person name="Salamov A.A."/>
            <person name="Schmutz J."/>
            <person name="Selles B."/>
            <person name="Shapiro H."/>
            <person name="Tanguay P."/>
            <person name="Tuskan G.A."/>
            <person name="Henrissat B."/>
            <person name="Van de Peer Y."/>
            <person name="Rouze P."/>
            <person name="Ellis J.G."/>
            <person name="Dodds P.N."/>
            <person name="Schein J.E."/>
            <person name="Zhong S."/>
            <person name="Hamelin R.C."/>
            <person name="Grigoriev I.V."/>
            <person name="Szabo L.J."/>
            <person name="Martin F."/>
        </authorList>
    </citation>
    <scope>NUCLEOTIDE SEQUENCE [LARGE SCALE GENOMIC DNA]</scope>
    <source>
        <strain evidence="13">CRL 75-36-700-3 / race SCCL</strain>
    </source>
</reference>
<dbReference type="SUPFAM" id="SSF54236">
    <property type="entry name" value="Ubiquitin-like"/>
    <property type="match status" value="1"/>
</dbReference>
<organism evidence="12 13">
    <name type="scientific">Puccinia graminis f. sp. tritici (strain CRL 75-36-700-3 / race SCCL)</name>
    <name type="common">Black stem rust fungus</name>
    <dbReference type="NCBI Taxonomy" id="418459"/>
    <lineage>
        <taxon>Eukaryota</taxon>
        <taxon>Fungi</taxon>
        <taxon>Dikarya</taxon>
        <taxon>Basidiomycota</taxon>
        <taxon>Pucciniomycotina</taxon>
        <taxon>Pucciniomycetes</taxon>
        <taxon>Pucciniales</taxon>
        <taxon>Pucciniaceae</taxon>
        <taxon>Puccinia</taxon>
    </lineage>
</organism>
<evidence type="ECO:0000259" key="11">
    <source>
        <dbReference type="PROSITE" id="PS50053"/>
    </source>
</evidence>
<comment type="subcellular location">
    <subcellularLocation>
        <location evidence="1">Endoplasmic reticulum membrane</location>
        <topology evidence="1">Multi-pass membrane protein</topology>
    </subcellularLocation>
</comment>
<feature type="transmembrane region" description="Helical" evidence="10">
    <location>
        <begin position="252"/>
        <end position="269"/>
    </location>
</feature>
<feature type="transmembrane region" description="Helical" evidence="10">
    <location>
        <begin position="184"/>
        <end position="202"/>
    </location>
</feature>
<evidence type="ECO:0000256" key="3">
    <source>
        <dbReference type="ARBA" id="ARBA00022516"/>
    </source>
</evidence>
<evidence type="ECO:0000256" key="5">
    <source>
        <dbReference type="ARBA" id="ARBA00022857"/>
    </source>
</evidence>
<keyword evidence="7" id="KW-0560">Oxidoreductase</keyword>
<accession>E3JWV5</accession>
<comment type="similarity">
    <text evidence="2">Belongs to the steroid 5-alpha reductase family.</text>
</comment>
<evidence type="ECO:0000256" key="7">
    <source>
        <dbReference type="ARBA" id="ARBA00023002"/>
    </source>
</evidence>
<evidence type="ECO:0000256" key="2">
    <source>
        <dbReference type="ARBA" id="ARBA00007742"/>
    </source>
</evidence>
<dbReference type="GO" id="GO:0042761">
    <property type="term" value="P:very long-chain fatty acid biosynthetic process"/>
    <property type="evidence" value="ECO:0000318"/>
    <property type="project" value="GO_Central"/>
</dbReference>
<dbReference type="AlphaFoldDB" id="E3JWV5"/>
<protein>
    <recommendedName>
        <fullName evidence="11">Ubiquitin-like domain-containing protein</fullName>
    </recommendedName>
</protein>
<dbReference type="GO" id="GO:0006665">
    <property type="term" value="P:sphingolipid metabolic process"/>
    <property type="evidence" value="ECO:0000318"/>
    <property type="project" value="GO_Central"/>
</dbReference>
<dbReference type="GO" id="GO:0102758">
    <property type="term" value="F:very-long-chain enoyl-CoA reductase activity"/>
    <property type="evidence" value="ECO:0000318"/>
    <property type="project" value="GO_Central"/>
</dbReference>
<dbReference type="FunCoup" id="E3JWV5">
    <property type="interactions" value="50"/>
</dbReference>
<dbReference type="PANTHER" id="PTHR10556:SF28">
    <property type="entry name" value="VERY-LONG-CHAIN ENOYL-COA REDUCTASE"/>
    <property type="match status" value="1"/>
</dbReference>
<sequence length="330" mass="37637">MTVSINLNSRSKPVKSSEIKLDKFSSFTQVCIKDIKAYIHSTYRLDPSRQRLTTADKKVLDDPQKSLGDYGLKEGDQILFKDLGPQICCLIEVLHLEDNIEMVLTFLIPFQSEYKHFGSDHPPSLTVRPIVDPPALLSIKPDLQYALWRSRQSQSITERELETILVHRFSNATMPFRNIFKNSFHYWVLSGFLLAGPIYGHASSAVKTQGSLLDSSVWLYAWSAVWAFAEISNLLVHLHLRSLRPAGSKKRSLPLGGYGFSLVCCPNYSFETLAWFSYTAMVGFHWAGCLFSLISFIQMALWSAKKLKNYRQEFKGQVPSHWKSIIPFVF</sequence>
<dbReference type="OrthoDB" id="540503at2759"/>
<evidence type="ECO:0000313" key="13">
    <source>
        <dbReference type="Proteomes" id="UP000008783"/>
    </source>
</evidence>
<feature type="domain" description="Ubiquitin-like" evidence="11">
    <location>
        <begin position="3"/>
        <end position="80"/>
    </location>
</feature>
<keyword evidence="6 10" id="KW-1133">Transmembrane helix</keyword>
<dbReference type="PROSITE" id="PS50244">
    <property type="entry name" value="S5A_REDUCTASE"/>
    <property type="match status" value="1"/>
</dbReference>
<keyword evidence="3" id="KW-0444">Lipid biosynthesis</keyword>
<evidence type="ECO:0000256" key="8">
    <source>
        <dbReference type="ARBA" id="ARBA00023098"/>
    </source>
</evidence>
<keyword evidence="5" id="KW-0521">NADP</keyword>
<dbReference type="HOGENOM" id="CLU_059260_0_0_1"/>
<dbReference type="Pfam" id="PF02544">
    <property type="entry name" value="Steroid_dh"/>
    <property type="match status" value="1"/>
</dbReference>
<dbReference type="InterPro" id="IPR029071">
    <property type="entry name" value="Ubiquitin-like_domsf"/>
</dbReference>
<dbReference type="STRING" id="418459.E3JWV5"/>
<dbReference type="Gene3D" id="3.10.20.90">
    <property type="entry name" value="Phosphatidylinositol 3-kinase Catalytic Subunit, Chain A, domain 1"/>
    <property type="match status" value="1"/>
</dbReference>
<name>E3JWV5_PUCGT</name>
<dbReference type="GeneID" id="10528303"/>
<evidence type="ECO:0000256" key="9">
    <source>
        <dbReference type="ARBA" id="ARBA00023136"/>
    </source>
</evidence>
<dbReference type="GO" id="GO:0005783">
    <property type="term" value="C:endoplasmic reticulum"/>
    <property type="evidence" value="ECO:0000318"/>
    <property type="project" value="GO_Central"/>
</dbReference>
<dbReference type="Proteomes" id="UP000008783">
    <property type="component" value="Unassembled WGS sequence"/>
</dbReference>
<reference key="1">
    <citation type="submission" date="2007-01" db="EMBL/GenBank/DDBJ databases">
        <title>The Genome Sequence of Puccinia graminis f. sp. tritici Strain CRL 75-36-700-3.</title>
        <authorList>
            <consortium name="The Broad Institute Genome Sequencing Platform"/>
            <person name="Birren B."/>
            <person name="Lander E."/>
            <person name="Galagan J."/>
            <person name="Nusbaum C."/>
            <person name="Devon K."/>
            <person name="Cuomo C."/>
            <person name="Jaffe D."/>
            <person name="Butler J."/>
            <person name="Alvarez P."/>
            <person name="Gnerre S."/>
            <person name="Grabherr M."/>
            <person name="Mauceli E."/>
            <person name="Brockman W."/>
            <person name="Young S."/>
            <person name="LaButti K."/>
            <person name="Sykes S."/>
            <person name="DeCaprio D."/>
            <person name="Crawford M."/>
            <person name="Koehrsen M."/>
            <person name="Engels R."/>
            <person name="Montgomery P."/>
            <person name="Pearson M."/>
            <person name="Howarth C."/>
            <person name="Larson L."/>
            <person name="White J."/>
            <person name="Zeng Q."/>
            <person name="Kodira C."/>
            <person name="Yandava C."/>
            <person name="Alvarado L."/>
            <person name="O'Leary S."/>
            <person name="Szabo L."/>
            <person name="Dean R."/>
            <person name="Schein J."/>
        </authorList>
    </citation>
    <scope>NUCLEOTIDE SEQUENCE</scope>
    <source>
        <strain>CRL 75-36-700-3</strain>
    </source>
</reference>
<evidence type="ECO:0000256" key="10">
    <source>
        <dbReference type="SAM" id="Phobius"/>
    </source>
</evidence>
<evidence type="ECO:0000256" key="1">
    <source>
        <dbReference type="ARBA" id="ARBA00004477"/>
    </source>
</evidence>
<dbReference type="InterPro" id="IPR001104">
    <property type="entry name" value="3-oxo-5_a-steroid_4-DH_C"/>
</dbReference>
<evidence type="ECO:0000313" key="12">
    <source>
        <dbReference type="EMBL" id="EFP76530.2"/>
    </source>
</evidence>
<keyword evidence="8" id="KW-0443">Lipid metabolism</keyword>
<dbReference type="EMBL" id="DS178265">
    <property type="protein sequence ID" value="EFP76530.2"/>
    <property type="molecule type" value="Genomic_DNA"/>
</dbReference>
<proteinExistence type="inferred from homology"/>
<keyword evidence="9 10" id="KW-0472">Membrane</keyword>
<dbReference type="PROSITE" id="PS50053">
    <property type="entry name" value="UBIQUITIN_2"/>
    <property type="match status" value="1"/>
</dbReference>
<dbReference type="VEuPathDB" id="FungiDB:PGTG_02971"/>
<dbReference type="KEGG" id="pgr:PGTG_02971"/>
<evidence type="ECO:0000256" key="6">
    <source>
        <dbReference type="ARBA" id="ARBA00022989"/>
    </source>
</evidence>
<keyword evidence="13" id="KW-1185">Reference proteome</keyword>
<dbReference type="InterPro" id="IPR039357">
    <property type="entry name" value="SRD5A/TECR"/>
</dbReference>
<evidence type="ECO:0000256" key="4">
    <source>
        <dbReference type="ARBA" id="ARBA00022692"/>
    </source>
</evidence>
<dbReference type="RefSeq" id="XP_003320949.2">
    <property type="nucleotide sequence ID" value="XM_003320901.2"/>
</dbReference>
<keyword evidence="4 10" id="KW-0812">Transmembrane</keyword>
<gene>
    <name evidence="12" type="ORF">PGTG_02971</name>
</gene>
<feature type="transmembrane region" description="Helical" evidence="10">
    <location>
        <begin position="217"/>
        <end position="240"/>
    </location>
</feature>
<dbReference type="PANTHER" id="PTHR10556">
    <property type="entry name" value="3-OXO-5-ALPHA-STEROID 4-DEHYDROGENASE"/>
    <property type="match status" value="1"/>
</dbReference>
<dbReference type="GO" id="GO:0005789">
    <property type="term" value="C:endoplasmic reticulum membrane"/>
    <property type="evidence" value="ECO:0007669"/>
    <property type="project" value="UniProtKB-SubCell"/>
</dbReference>
<dbReference type="InParanoid" id="E3JWV5"/>
<dbReference type="InterPro" id="IPR000626">
    <property type="entry name" value="Ubiquitin-like_dom"/>
</dbReference>